<accession>A0AAN8W606</accession>
<proteinExistence type="predicted"/>
<keyword evidence="2" id="KW-1185">Reference proteome</keyword>
<gene>
    <name evidence="1" type="ORF">RJ641_027373</name>
</gene>
<comment type="caution">
    <text evidence="1">The sequence shown here is derived from an EMBL/GenBank/DDBJ whole genome shotgun (WGS) entry which is preliminary data.</text>
</comment>
<dbReference type="AlphaFoldDB" id="A0AAN8W606"/>
<organism evidence="1 2">
    <name type="scientific">Dillenia turbinata</name>
    <dbReference type="NCBI Taxonomy" id="194707"/>
    <lineage>
        <taxon>Eukaryota</taxon>
        <taxon>Viridiplantae</taxon>
        <taxon>Streptophyta</taxon>
        <taxon>Embryophyta</taxon>
        <taxon>Tracheophyta</taxon>
        <taxon>Spermatophyta</taxon>
        <taxon>Magnoliopsida</taxon>
        <taxon>eudicotyledons</taxon>
        <taxon>Gunneridae</taxon>
        <taxon>Pentapetalae</taxon>
        <taxon>Dilleniales</taxon>
        <taxon>Dilleniaceae</taxon>
        <taxon>Dillenia</taxon>
    </lineage>
</organism>
<protein>
    <submittedName>
        <fullName evidence="1">Uncharacterized protein</fullName>
    </submittedName>
</protein>
<dbReference type="EMBL" id="JBAMMX010000004">
    <property type="protein sequence ID" value="KAK6941996.1"/>
    <property type="molecule type" value="Genomic_DNA"/>
</dbReference>
<reference evidence="1 2" key="1">
    <citation type="submission" date="2023-12" db="EMBL/GenBank/DDBJ databases">
        <title>A high-quality genome assembly for Dillenia turbinata (Dilleniales).</title>
        <authorList>
            <person name="Chanderbali A."/>
        </authorList>
    </citation>
    <scope>NUCLEOTIDE SEQUENCE [LARGE SCALE GENOMIC DNA]</scope>
    <source>
        <strain evidence="1">LSX21</strain>
        <tissue evidence="1">Leaf</tissue>
    </source>
</reference>
<evidence type="ECO:0000313" key="2">
    <source>
        <dbReference type="Proteomes" id="UP001370490"/>
    </source>
</evidence>
<name>A0AAN8W606_9MAGN</name>
<dbReference type="Proteomes" id="UP001370490">
    <property type="component" value="Unassembled WGS sequence"/>
</dbReference>
<evidence type="ECO:0000313" key="1">
    <source>
        <dbReference type="EMBL" id="KAK6941996.1"/>
    </source>
</evidence>
<sequence length="61" mass="6754">MVMNGPVVLRVAHVSADLCQYIACNPERLRSDQFNSNIISLAFWGDQLITAQRGQKGYAVS</sequence>